<evidence type="ECO:0000313" key="3">
    <source>
        <dbReference type="Proteomes" id="UP000215546"/>
    </source>
</evidence>
<proteinExistence type="predicted"/>
<dbReference type="SUPFAM" id="SSF52096">
    <property type="entry name" value="ClpP/crotonase"/>
    <property type="match status" value="1"/>
</dbReference>
<dbReference type="InterPro" id="IPR029045">
    <property type="entry name" value="ClpP/crotonase-like_dom_sf"/>
</dbReference>
<evidence type="ECO:0000313" key="2">
    <source>
        <dbReference type="EMBL" id="PMC60622.1"/>
    </source>
</evidence>
<evidence type="ECO:0000313" key="1">
    <source>
        <dbReference type="EMBL" id="OXZ31535.1"/>
    </source>
</evidence>
<reference evidence="3" key="2">
    <citation type="submission" date="2017-04" db="EMBL/GenBank/DDBJ databases">
        <title>Finegoldia magna isolated from orthopedic joint implant-associated infections.</title>
        <authorList>
            <person name="Bjorklund S."/>
            <person name="Bruggemann H."/>
            <person name="Jensen A."/>
            <person name="Hellmark B."/>
            <person name="Soderquist B."/>
        </authorList>
    </citation>
    <scope>NUCLEOTIDE SEQUENCE [LARGE SCALE GENOMIC DNA]</scope>
    <source>
        <strain evidence="3">12T273</strain>
    </source>
</reference>
<reference evidence="2 4" key="3">
    <citation type="submission" date="2017-09" db="EMBL/GenBank/DDBJ databases">
        <title>Bacterial strain isolated from the female urinary microbiota.</title>
        <authorList>
            <person name="Thomas-White K."/>
            <person name="Kumar N."/>
            <person name="Forster S."/>
            <person name="Putonti C."/>
            <person name="Lawley T."/>
            <person name="Wolfe A.J."/>
        </authorList>
    </citation>
    <scope>NUCLEOTIDE SEQUENCE [LARGE SCALE GENOMIC DNA]</scope>
    <source>
        <strain evidence="2 4">UMB0115</strain>
    </source>
</reference>
<dbReference type="Proteomes" id="UP000235723">
    <property type="component" value="Unassembled WGS sequence"/>
</dbReference>
<dbReference type="Proteomes" id="UP000215546">
    <property type="component" value="Unassembled WGS sequence"/>
</dbReference>
<accession>A0A233VGL1</accession>
<sequence length="497" mass="58257">MVVKVRRKMLIKNNIIFIVSLLFFVILTTSFNYETSVQKVPDYMLDKMYSINGEFSETKLVNLKDKISQEEYKNTIEGIEKFVLDNHILFDSISRQDFSKECKKAIQKKKAHTIIDTQMECKKLLSSLRQGHFGIITDYYTTILPIRFMKFKDGYYIYYSDDNRDIVAAKILDINGVPIKSVIEKVSKYFYGENKIFTETNSIRGIMYYDYLKKENIVNGEKVRFKLENNGKIYYKEITPIKTGKWKFKKIRSDFNEIYKDKGFENTYKVKQLSNISINPLDKIHIREKLFYLQNKNDNLIIHFNSCTENDQYSINKFEKELNDNLKTYRPSKIIIDVRFNTGGHSYVYSPILKEIILYKLQYPETKIKLLIGNLTYSAGGEACIKTMRNINNIEIIGTDSSSTINNTFGINNMFYISSIKSICSYGDTLIRSEYTIEDIYNHNYKNYDFDENMLTPDFHAEQSFADYMIGNDPAMNYALRDQGDSSLINKMKSIID</sequence>
<dbReference type="Gene3D" id="3.90.226.10">
    <property type="entry name" value="2-enoyl-CoA Hydratase, Chain A, domain 1"/>
    <property type="match status" value="1"/>
</dbReference>
<gene>
    <name evidence="1" type="ORF">B9N55_07835</name>
    <name evidence="2" type="ORF">CJ208_01795</name>
</gene>
<evidence type="ECO:0008006" key="5">
    <source>
        <dbReference type="Google" id="ProtNLM"/>
    </source>
</evidence>
<protein>
    <recommendedName>
        <fullName evidence="5">Peptidase S41</fullName>
    </recommendedName>
</protein>
<organism evidence="1 3">
    <name type="scientific">Finegoldia magna</name>
    <name type="common">Peptostreptococcus magnus</name>
    <dbReference type="NCBI Taxonomy" id="1260"/>
    <lineage>
        <taxon>Bacteria</taxon>
        <taxon>Bacillati</taxon>
        <taxon>Bacillota</taxon>
        <taxon>Tissierellia</taxon>
        <taxon>Tissierellales</taxon>
        <taxon>Peptoniphilaceae</taxon>
        <taxon>Finegoldia</taxon>
    </lineage>
</organism>
<dbReference type="EMBL" id="PNHD01000002">
    <property type="protein sequence ID" value="PMC60622.1"/>
    <property type="molecule type" value="Genomic_DNA"/>
</dbReference>
<dbReference type="AlphaFoldDB" id="A0A233VGL1"/>
<evidence type="ECO:0000313" key="4">
    <source>
        <dbReference type="Proteomes" id="UP000235723"/>
    </source>
</evidence>
<dbReference type="RefSeq" id="WP_094208914.1">
    <property type="nucleotide sequence ID" value="NZ_NDYE01000016.1"/>
</dbReference>
<dbReference type="EMBL" id="NDYE01000016">
    <property type="protein sequence ID" value="OXZ31535.1"/>
    <property type="molecule type" value="Genomic_DNA"/>
</dbReference>
<name>A0A233VGL1_FINMA</name>
<reference evidence="1" key="1">
    <citation type="journal article" date="2017" name="J. Clin. Microbiol.">
        <title>Finegoldia magna Isolated from Orthopedic Joint Implant-Associated Infections.</title>
        <authorList>
            <person name="Soderquist B."/>
            <person name="Bjorklund S."/>
            <person name="Hellmark B."/>
            <person name="Jensen A."/>
            <person name="Bruggemann H."/>
        </authorList>
    </citation>
    <scope>NUCLEOTIDE SEQUENCE</scope>
    <source>
        <strain evidence="1">12T273</strain>
    </source>
</reference>
<comment type="caution">
    <text evidence="1">The sequence shown here is derived from an EMBL/GenBank/DDBJ whole genome shotgun (WGS) entry which is preliminary data.</text>
</comment>